<protein>
    <recommendedName>
        <fullName evidence="5">Glycoside hydrolase family 2 immunoglobulin-like beta-sandwich domain-containing protein</fullName>
    </recommendedName>
</protein>
<keyword evidence="7" id="KW-1185">Reference proteome</keyword>
<reference evidence="6 7" key="1">
    <citation type="submission" date="2021-12" db="EMBL/GenBank/DDBJ databases">
        <title>Genome sequencing of bacteria with rrn-lacking chromosome and rrn-plasmid.</title>
        <authorList>
            <person name="Anda M."/>
            <person name="Iwasaki W."/>
        </authorList>
    </citation>
    <scope>NUCLEOTIDE SEQUENCE [LARGE SCALE GENOMIC DNA]</scope>
    <source>
        <strain evidence="6 7">DSM 100852</strain>
    </source>
</reference>
<feature type="signal peptide" evidence="4">
    <location>
        <begin position="1"/>
        <end position="23"/>
    </location>
</feature>
<evidence type="ECO:0000313" key="6">
    <source>
        <dbReference type="EMBL" id="BDD10522.1"/>
    </source>
</evidence>
<dbReference type="Gene3D" id="3.20.20.80">
    <property type="entry name" value="Glycosidases"/>
    <property type="match status" value="1"/>
</dbReference>
<evidence type="ECO:0000256" key="2">
    <source>
        <dbReference type="ARBA" id="ARBA00022801"/>
    </source>
</evidence>
<dbReference type="SUPFAM" id="SSF51445">
    <property type="entry name" value="(Trans)glycosidases"/>
    <property type="match status" value="1"/>
</dbReference>
<evidence type="ECO:0000313" key="7">
    <source>
        <dbReference type="Proteomes" id="UP001348817"/>
    </source>
</evidence>
<evidence type="ECO:0000256" key="4">
    <source>
        <dbReference type="SAM" id="SignalP"/>
    </source>
</evidence>
<proteinExistence type="inferred from homology"/>
<dbReference type="InterPro" id="IPR017853">
    <property type="entry name" value="GH"/>
</dbReference>
<keyword evidence="2" id="KW-0378">Hydrolase</keyword>
<keyword evidence="3" id="KW-0326">Glycosidase</keyword>
<dbReference type="InterPro" id="IPR008979">
    <property type="entry name" value="Galactose-bd-like_sf"/>
</dbReference>
<accession>A0AAU9CYH5</accession>
<comment type="similarity">
    <text evidence="1">Belongs to the glycosyl hydrolase 2 family.</text>
</comment>
<dbReference type="EMBL" id="AP025314">
    <property type="protein sequence ID" value="BDD10522.1"/>
    <property type="molecule type" value="Genomic_DNA"/>
</dbReference>
<dbReference type="SUPFAM" id="SSF49303">
    <property type="entry name" value="beta-Galactosidase/glucuronidase domain"/>
    <property type="match status" value="1"/>
</dbReference>
<keyword evidence="4" id="KW-0732">Signal</keyword>
<dbReference type="GO" id="GO:0005975">
    <property type="term" value="P:carbohydrate metabolic process"/>
    <property type="evidence" value="ECO:0007669"/>
    <property type="project" value="InterPro"/>
</dbReference>
<dbReference type="RefSeq" id="WP_338392071.1">
    <property type="nucleotide sequence ID" value="NZ_AP025314.1"/>
</dbReference>
<dbReference type="SUPFAM" id="SSF49785">
    <property type="entry name" value="Galactose-binding domain-like"/>
    <property type="match status" value="1"/>
</dbReference>
<gene>
    <name evidence="6" type="ORF">FUAX_29540</name>
</gene>
<evidence type="ECO:0000256" key="1">
    <source>
        <dbReference type="ARBA" id="ARBA00007401"/>
    </source>
</evidence>
<feature type="chain" id="PRO_5043515819" description="Glycoside hydrolase family 2 immunoglobulin-like beta-sandwich domain-containing protein" evidence="4">
    <location>
        <begin position="24"/>
        <end position="997"/>
    </location>
</feature>
<dbReference type="GO" id="GO:0004553">
    <property type="term" value="F:hydrolase activity, hydrolyzing O-glycosyl compounds"/>
    <property type="evidence" value="ECO:0007669"/>
    <property type="project" value="InterPro"/>
</dbReference>
<dbReference type="InterPro" id="IPR006102">
    <property type="entry name" value="Ig-like_GH2"/>
</dbReference>
<name>A0AAU9CYH5_9BACT</name>
<sequence>MRRVLRLIPFLLFPLLMATGLKAQDVSLNGEWDAGLGRNYNLKAQVPGVPLDPEKMPTERLWYKREINLPSGDWTSATLVLKGARFAPQVYVNGAKVSETNGGMGQTFHALKLDAVKPGQTVTLEISLAPLKSLPTTDASYIPSADHWRSNVSSCLWDDVVLRTHGATQVKRLTPFLDYASRSVEFRYELSGKSQNVKAKAEILDLSGKVLLEENKTVNGSNGSLNVAFGNKLKDWSPEQPNLYKVRFTLSDDKKILDQTERNFGVKNFEVRDKRFFLNGEEYQVRAGTVVWHRWMRDEEGRQLGYDTAWFKRAVIDQLKDRGANTLRFHLGNPPERFLDLCDKHGLLVQYEWSFFHGMPASKESLLEQWPGWLDEGLKHPSVSLIHPYNETHGKQLDTAWAALDEIVPNYPKMVLEERDVIHIHKYWWSLFENVGLYFDSAEQFPKAIMVDEFGGNYLDNKGDLGGYKTVKSAYFRFLGRSNTAEERLRHHAVSNARIAEYWRTLGAAGFSPFNILGSYEDGNHWYLGPLTDIRPMPVWNALTAAWSPRSLSIDMWDRNFAPGQEIDLPLALFNDEGKKAELNIRLTVEDRNGKIYSEQYRKLVLAGRSRDRKNFPLRMPERQGHYIIKAELMNRPATVKYPVYSDWEVRVFKAETPDILRSKRIGVDPADKELTAFLSGLGIETVPFASKKADLLLASESVWEKVKAGDKKTLKIFRKAIASGKSVVLLDAGPASYGKQYPKNDGSSDLGHLQGVEKVTNGKTETYDLVGGTKITFRELAEAESHIHAALADSSLWTGVPKENTWLWNGLRGGLIAPAHDMELSGLSQQAFVEQWLVRGAEEQEMKSDSYYAFELQGYYAFSKKKNDKQVQKKLRDKVIFLVEDAPALAGSVNPHAKINELDLVKAYRQSLEAEAENLAPLANCGKSLVRTPVALVDFGQGKGKLLVSQLLTAGRLAEGFGGRPEDKDLTRYDEVARQLVLNMMARALGVPTVGI</sequence>
<dbReference type="KEGG" id="fax:FUAX_29540"/>
<dbReference type="PANTHER" id="PTHR42732:SF1">
    <property type="entry name" value="BETA-MANNOSIDASE"/>
    <property type="match status" value="1"/>
</dbReference>
<dbReference type="InterPro" id="IPR051913">
    <property type="entry name" value="GH2_Domain-Containing"/>
</dbReference>
<evidence type="ECO:0000256" key="3">
    <source>
        <dbReference type="ARBA" id="ARBA00023295"/>
    </source>
</evidence>
<dbReference type="Pfam" id="PF00703">
    <property type="entry name" value="Glyco_hydro_2"/>
    <property type="match status" value="1"/>
</dbReference>
<dbReference type="PANTHER" id="PTHR42732">
    <property type="entry name" value="BETA-GALACTOSIDASE"/>
    <property type="match status" value="1"/>
</dbReference>
<feature type="domain" description="Glycoside hydrolase family 2 immunoglobulin-like beta-sandwich" evidence="5">
    <location>
        <begin position="183"/>
        <end position="266"/>
    </location>
</feature>
<evidence type="ECO:0000259" key="5">
    <source>
        <dbReference type="Pfam" id="PF00703"/>
    </source>
</evidence>
<organism evidence="6 7">
    <name type="scientific">Fulvitalea axinellae</name>
    <dbReference type="NCBI Taxonomy" id="1182444"/>
    <lineage>
        <taxon>Bacteria</taxon>
        <taxon>Pseudomonadati</taxon>
        <taxon>Bacteroidota</taxon>
        <taxon>Cytophagia</taxon>
        <taxon>Cytophagales</taxon>
        <taxon>Persicobacteraceae</taxon>
        <taxon>Fulvitalea</taxon>
    </lineage>
</organism>
<dbReference type="InterPro" id="IPR013783">
    <property type="entry name" value="Ig-like_fold"/>
</dbReference>
<dbReference type="AlphaFoldDB" id="A0AAU9CYH5"/>
<dbReference type="Gene3D" id="2.60.120.260">
    <property type="entry name" value="Galactose-binding domain-like"/>
    <property type="match status" value="1"/>
</dbReference>
<dbReference type="InterPro" id="IPR036156">
    <property type="entry name" value="Beta-gal/glucu_dom_sf"/>
</dbReference>
<dbReference type="Proteomes" id="UP001348817">
    <property type="component" value="Chromosome"/>
</dbReference>
<dbReference type="Gene3D" id="2.60.40.10">
    <property type="entry name" value="Immunoglobulins"/>
    <property type="match status" value="1"/>
</dbReference>